<dbReference type="Proteomes" id="UP000694906">
    <property type="component" value="Unplaced"/>
</dbReference>
<dbReference type="InterPro" id="IPR013763">
    <property type="entry name" value="Cyclin-like_dom"/>
</dbReference>
<dbReference type="RefSeq" id="XP_021105655.1">
    <property type="nucleotide sequence ID" value="XM_021249996.1"/>
</dbReference>
<sequence>MPLPPQSFKPETKKFQSSKIVPSDHSQSKKMGENYQAKISPSSPQRTFKKRSAFEDLTNAFQTQPVQSKKEINKEFGKDVPKTISKSKHALELARYTEMNKKRYKLELTSAVASTASVPKILEKSLLLDVTTNSQTPTIEEVSFVTKPLILKEEPSTEVTTLIKKSLKKCTNPGEAFLLEKSLSLQEETDSDDDFVIKPVTFGKKHKSNEAAITKKTLSLKKMSTYQRKQSCLEELVILQDSNVEEGSFSVELMNLKKKPKTEKLSSPKKPLSLSSKCTTMEKISNTIKPVLLEKITSEKKLITKEPSAFMRNPTADKESLSCKPSAFKEKHTTKQEISNWKKSLTLQEKTDFKDKSLVKELSTFKQKPTTEEATLTASPVFGRTECTVQRKICTTHEKKYTIYGMQSHLKNPLEVQEVISGEESLSTKPLSFKRNRITEFYQEPSALQEKHTTQAEIGLLKKPRTLQENINSEASCVKEVVSCKKQHSTMEASHTKKPLPLKKKQKIQRKLSRYKPLKVERVTYGENSLTKDPFSFEKFTSDEDSLSQEPFVSQEKDSTQEEVSTLKKRVALQKSPTETESLFQESLAFQKQCNTEKATPSKKPLPLKKQQHTTQGTVSHLKKPLVLQTVTSEEKSPIKEPLSFKEVNMSLKKKKCTTEATPQWIDLSDWQDIIVKEKNSFFMKQVSSTKKGTTEKVVLTKTPSYLKKKQTTQRKTTSEEESLCKKLLPFKKKPTTEEKFLAQERSASKEKHTTFQEVSLSRKQIAFQEKTTTEEESYSKEAVTLKEKLITEEFLFQEPFSLHVKPTNKDESLFQKAVILQEKTNTKKESLALHEKSTMTEESLFNRLSVLKKEPSAKGAASIDRQLPIKNELTAHEQAFLLKEQLALHEKITNDEMYLIKEPLALQEYVGSEKGLFKEPLTMQEKLSTQKETAFKEHTTDIEAHFNELLAMQEKPSIEIGPVFQEPVNLQEKPTIEEEGFFIEPLALQEKAGLESEAMLKEPLALQEKPSTEMETALKEPLSLQEKPSTEKEAILKEPLAFQKKSNMEDEVLSKEPLALQEKSTINVPFFFQNMLAMNEKPTIENELSFQEPLALEENFANKEDIFPETFLILENSPRVSSNAVESSTDKFNAANMSSVGKSGANESGSKIPFSPQSRTQKEQINTLEAIGKDHHDPSFSSVYAKEIFSYLKDREEKFILKKYMKRQTEITSDMRAILVDWLVEVQMSFNMSHETLYLAVKLVDHYLMKELCRKDKLQLLGSTAFLIAAKFEELFPPCVDDFLYVCEDMYQRHEMIAMEMSILKTLKFDINIPVAYHYLRRYALCLNVSMKTLTLSRFICEMTLQKYDYVHERASKLAAASFLLALYMKKLKNYAPLLEFYSGYTTFELHPLVRQLNILLTYHYCDRLKTVYTKYSHEKFFEVTKTPPLDIATLDEIFMY</sequence>
<evidence type="ECO:0000313" key="14">
    <source>
        <dbReference type="RefSeq" id="XP_021105655.1"/>
    </source>
</evidence>
<dbReference type="SUPFAM" id="SSF47954">
    <property type="entry name" value="Cyclin-like"/>
    <property type="match status" value="2"/>
</dbReference>
<feature type="region of interest" description="Disordered" evidence="6">
    <location>
        <begin position="1136"/>
        <end position="1161"/>
    </location>
</feature>
<keyword evidence="4" id="KW-0131">Cell cycle</keyword>
<dbReference type="RefSeq" id="XP_021105653.1">
    <property type="nucleotide sequence ID" value="XM_021249994.1"/>
</dbReference>
<dbReference type="SMART" id="SM01332">
    <property type="entry name" value="Cyclin_C"/>
    <property type="match status" value="1"/>
</dbReference>
<evidence type="ECO:0000256" key="5">
    <source>
        <dbReference type="RuleBase" id="RU000383"/>
    </source>
</evidence>
<dbReference type="RefSeq" id="XP_021105654.1">
    <property type="nucleotide sequence ID" value="XM_021249995.1"/>
</dbReference>
<feature type="domain" description="Cyclin C-terminal" evidence="8">
    <location>
        <begin position="1315"/>
        <end position="1431"/>
    </location>
</feature>
<dbReference type="SMART" id="SM00385">
    <property type="entry name" value="CYCLIN"/>
    <property type="match status" value="2"/>
</dbReference>
<evidence type="ECO:0000256" key="1">
    <source>
        <dbReference type="ARBA" id="ARBA00006955"/>
    </source>
</evidence>
<evidence type="ECO:0000256" key="3">
    <source>
        <dbReference type="ARBA" id="ARBA00023127"/>
    </source>
</evidence>
<keyword evidence="2" id="KW-0132">Cell division</keyword>
<gene>
    <name evidence="10 11 12 13 14" type="primary">Ccnb3</name>
</gene>
<evidence type="ECO:0000256" key="6">
    <source>
        <dbReference type="SAM" id="MobiDB-lite"/>
    </source>
</evidence>
<protein>
    <submittedName>
        <fullName evidence="10 11">G2/mitotic-specific cyclin-B3 isoform X1</fullName>
    </submittedName>
</protein>
<evidence type="ECO:0000259" key="8">
    <source>
        <dbReference type="SMART" id="SM01332"/>
    </source>
</evidence>
<feature type="region of interest" description="Disordered" evidence="6">
    <location>
        <begin position="1"/>
        <end position="47"/>
    </location>
</feature>
<evidence type="ECO:0000313" key="10">
    <source>
        <dbReference type="RefSeq" id="XP_021105651.1"/>
    </source>
</evidence>
<dbReference type="Pfam" id="PF00134">
    <property type="entry name" value="Cyclin_N"/>
    <property type="match status" value="1"/>
</dbReference>
<feature type="domain" description="Cyclin-like" evidence="7">
    <location>
        <begin position="1222"/>
        <end position="1306"/>
    </location>
</feature>
<evidence type="ECO:0000313" key="12">
    <source>
        <dbReference type="RefSeq" id="XP_021105653.1"/>
    </source>
</evidence>
<feature type="region of interest" description="Disordered" evidence="6">
    <location>
        <begin position="596"/>
        <end position="620"/>
    </location>
</feature>
<evidence type="ECO:0000259" key="7">
    <source>
        <dbReference type="SMART" id="SM00385"/>
    </source>
</evidence>
<dbReference type="InterPro" id="IPR004367">
    <property type="entry name" value="Cyclin_C-dom"/>
</dbReference>
<dbReference type="GeneID" id="101706141"/>
<dbReference type="FunFam" id="1.10.472.10:FF:000001">
    <property type="entry name" value="G2/mitotic-specific cyclin"/>
    <property type="match status" value="1"/>
</dbReference>
<dbReference type="Gene3D" id="1.10.472.10">
    <property type="entry name" value="Cyclin-like"/>
    <property type="match status" value="2"/>
</dbReference>
<dbReference type="InterPro" id="IPR048258">
    <property type="entry name" value="Cyclins_cyclin-box"/>
</dbReference>
<dbReference type="RefSeq" id="XP_021105651.1">
    <property type="nucleotide sequence ID" value="XM_021249992.1"/>
</dbReference>
<evidence type="ECO:0000256" key="2">
    <source>
        <dbReference type="ARBA" id="ARBA00022618"/>
    </source>
</evidence>
<dbReference type="CDD" id="cd20508">
    <property type="entry name" value="CYCLIN_CCNB3_rpt1"/>
    <property type="match status" value="1"/>
</dbReference>
<dbReference type="PROSITE" id="PS00292">
    <property type="entry name" value="CYCLINS"/>
    <property type="match status" value="1"/>
</dbReference>
<evidence type="ECO:0000313" key="11">
    <source>
        <dbReference type="RefSeq" id="XP_021105652.1"/>
    </source>
</evidence>
<feature type="region of interest" description="Disordered" evidence="6">
    <location>
        <begin position="541"/>
        <end position="560"/>
    </location>
</feature>
<dbReference type="CTD" id="85417"/>
<proteinExistence type="inferred from homology"/>
<dbReference type="GO" id="GO:0051301">
    <property type="term" value="P:cell division"/>
    <property type="evidence" value="ECO:0007669"/>
    <property type="project" value="UniProtKB-KW"/>
</dbReference>
<dbReference type="InterPro" id="IPR036915">
    <property type="entry name" value="Cyclin-like_sf"/>
</dbReference>
<feature type="compositionally biased region" description="Polar residues" evidence="6">
    <location>
        <begin position="37"/>
        <end position="46"/>
    </location>
</feature>
<evidence type="ECO:0000313" key="9">
    <source>
        <dbReference type="Proteomes" id="UP000694906"/>
    </source>
</evidence>
<reference evidence="10 11" key="1">
    <citation type="submission" date="2025-04" db="UniProtKB">
        <authorList>
            <consortium name="RefSeq"/>
        </authorList>
    </citation>
    <scope>IDENTIFICATION</scope>
</reference>
<organism evidence="9 12">
    <name type="scientific">Heterocephalus glaber</name>
    <name type="common">Naked mole rat</name>
    <dbReference type="NCBI Taxonomy" id="10181"/>
    <lineage>
        <taxon>Eukaryota</taxon>
        <taxon>Metazoa</taxon>
        <taxon>Chordata</taxon>
        <taxon>Craniata</taxon>
        <taxon>Vertebrata</taxon>
        <taxon>Euteleostomi</taxon>
        <taxon>Mammalia</taxon>
        <taxon>Eutheria</taxon>
        <taxon>Euarchontoglires</taxon>
        <taxon>Glires</taxon>
        <taxon>Rodentia</taxon>
        <taxon>Hystricomorpha</taxon>
        <taxon>Bathyergidae</taxon>
        <taxon>Heterocephalus</taxon>
    </lineage>
</organism>
<name>A0AAX6SB00_HETGA</name>
<dbReference type="InterPro" id="IPR006671">
    <property type="entry name" value="Cyclin_N"/>
</dbReference>
<dbReference type="PANTHER" id="PTHR10177">
    <property type="entry name" value="CYCLINS"/>
    <property type="match status" value="1"/>
</dbReference>
<feature type="domain" description="Cyclin-like" evidence="7">
    <location>
        <begin position="1319"/>
        <end position="1403"/>
    </location>
</feature>
<keyword evidence="3 5" id="KW-0195">Cyclin</keyword>
<evidence type="ECO:0000313" key="13">
    <source>
        <dbReference type="RefSeq" id="XP_021105654.1"/>
    </source>
</evidence>
<keyword evidence="9" id="KW-1185">Reference proteome</keyword>
<comment type="similarity">
    <text evidence="1">Belongs to the cyclin family. Cyclin AB subfamily.</text>
</comment>
<dbReference type="RefSeq" id="XP_021105652.1">
    <property type="nucleotide sequence ID" value="XM_021249993.1"/>
</dbReference>
<dbReference type="Pfam" id="PF02984">
    <property type="entry name" value="Cyclin_C"/>
    <property type="match status" value="1"/>
</dbReference>
<dbReference type="InterPro" id="IPR039361">
    <property type="entry name" value="Cyclin"/>
</dbReference>
<evidence type="ECO:0000256" key="4">
    <source>
        <dbReference type="ARBA" id="ARBA00023306"/>
    </source>
</evidence>
<accession>A0AAX6SB00</accession>